<reference evidence="3" key="1">
    <citation type="submission" date="2022-07" db="EMBL/GenBank/DDBJ databases">
        <title>Tahibacter sp., a new gammaproteobacterium isolated from the silt sample collected at pig farm.</title>
        <authorList>
            <person name="Chen H."/>
        </authorList>
    </citation>
    <scope>NUCLEOTIDE SEQUENCE</scope>
    <source>
        <strain evidence="3">P2K</strain>
    </source>
</reference>
<accession>A0ABT1QT70</accession>
<dbReference type="Proteomes" id="UP001165498">
    <property type="component" value="Unassembled WGS sequence"/>
</dbReference>
<name>A0ABT1QT70_9GAMM</name>
<dbReference type="InterPro" id="IPR001296">
    <property type="entry name" value="Glyco_trans_1"/>
</dbReference>
<protein>
    <submittedName>
        <fullName evidence="3">Glycosyltransferase family 4 protein</fullName>
    </submittedName>
</protein>
<dbReference type="Pfam" id="PF13477">
    <property type="entry name" value="Glyco_trans_4_2"/>
    <property type="match status" value="1"/>
</dbReference>
<dbReference type="CDD" id="cd03808">
    <property type="entry name" value="GT4_CapM-like"/>
    <property type="match status" value="1"/>
</dbReference>
<dbReference type="PANTHER" id="PTHR12526:SF638">
    <property type="entry name" value="SPORE COAT PROTEIN SA"/>
    <property type="match status" value="1"/>
</dbReference>
<gene>
    <name evidence="3" type="ORF">NM961_12260</name>
</gene>
<organism evidence="3 4">
    <name type="scientific">Tahibacter harae</name>
    <dbReference type="NCBI Taxonomy" id="2963937"/>
    <lineage>
        <taxon>Bacteria</taxon>
        <taxon>Pseudomonadati</taxon>
        <taxon>Pseudomonadota</taxon>
        <taxon>Gammaproteobacteria</taxon>
        <taxon>Lysobacterales</taxon>
        <taxon>Rhodanobacteraceae</taxon>
        <taxon>Tahibacter</taxon>
    </lineage>
</organism>
<dbReference type="Gene3D" id="3.40.50.2000">
    <property type="entry name" value="Glycogen Phosphorylase B"/>
    <property type="match status" value="2"/>
</dbReference>
<proteinExistence type="predicted"/>
<sequence>MKILLFANSDWYLYNFRLGLALELQRRGIEVVLVSPDGPYGARLRARGLRWIVAPLQRRSLDPLREVRVIAWLWRLLRRERPDLMHSFTIKCVVYASVAARLAGVPARVGAVTGMGYVFTSTDLRARLLRPLVRGLMRVALGGSHLRLVLQNADDVALFRHSRLVDVRRIRLIPSSGVDVSRFTGCTAPADHGDLRVLLAARLLWDKGIAEYIGAARQLRAAGRRIRFQLAGALDEGNPASVPHASVEAWAAEGVIEWLGHVEDMPGLFARTDVVVLPSYREGCPKSLIEAAACALPLITTDVPGCHDVVRHAVDGLLVPARDAAALAEAVARLDDDRALARRLGIAARQRALAEYDERSVIARTLAVYQELLPAAATARLADLVH</sequence>
<dbReference type="PANTHER" id="PTHR12526">
    <property type="entry name" value="GLYCOSYLTRANSFERASE"/>
    <property type="match status" value="1"/>
</dbReference>
<dbReference type="RefSeq" id="WP_255914673.1">
    <property type="nucleotide sequence ID" value="NZ_JANFQO010000010.1"/>
</dbReference>
<evidence type="ECO:0000313" key="3">
    <source>
        <dbReference type="EMBL" id="MCQ4165483.1"/>
    </source>
</evidence>
<dbReference type="EMBL" id="JANFQO010000010">
    <property type="protein sequence ID" value="MCQ4165483.1"/>
    <property type="molecule type" value="Genomic_DNA"/>
</dbReference>
<feature type="domain" description="Glycosyl transferase family 1" evidence="1">
    <location>
        <begin position="192"/>
        <end position="351"/>
    </location>
</feature>
<evidence type="ECO:0000259" key="2">
    <source>
        <dbReference type="Pfam" id="PF13477"/>
    </source>
</evidence>
<comment type="caution">
    <text evidence="3">The sequence shown here is derived from an EMBL/GenBank/DDBJ whole genome shotgun (WGS) entry which is preliminary data.</text>
</comment>
<dbReference type="InterPro" id="IPR028098">
    <property type="entry name" value="Glyco_trans_4-like_N"/>
</dbReference>
<dbReference type="SUPFAM" id="SSF53756">
    <property type="entry name" value="UDP-Glycosyltransferase/glycogen phosphorylase"/>
    <property type="match status" value="1"/>
</dbReference>
<feature type="domain" description="Glycosyltransferase subfamily 4-like N-terminal" evidence="2">
    <location>
        <begin position="2"/>
        <end position="137"/>
    </location>
</feature>
<keyword evidence="4" id="KW-1185">Reference proteome</keyword>
<evidence type="ECO:0000259" key="1">
    <source>
        <dbReference type="Pfam" id="PF00534"/>
    </source>
</evidence>
<dbReference type="Pfam" id="PF00534">
    <property type="entry name" value="Glycos_transf_1"/>
    <property type="match status" value="1"/>
</dbReference>
<evidence type="ECO:0000313" key="4">
    <source>
        <dbReference type="Proteomes" id="UP001165498"/>
    </source>
</evidence>